<evidence type="ECO:0000313" key="1">
    <source>
        <dbReference type="EMBL" id="BEH91008.1"/>
    </source>
</evidence>
<dbReference type="RefSeq" id="WP_161832016.1">
    <property type="nucleotide sequence ID" value="NZ_AP028127.1"/>
</dbReference>
<protein>
    <submittedName>
        <fullName evidence="1">Uncharacterized protein</fullName>
    </submittedName>
</protein>
<gene>
    <name evidence="1" type="ORF">T23_11100</name>
</gene>
<dbReference type="Proteomes" id="UP001432099">
    <property type="component" value="Chromosome"/>
</dbReference>
<name>A0ABN6ZJB1_9FIRM</name>
<organism evidence="1 2">
    <name type="scientific">Turicibacter faecis</name>
    <dbReference type="NCBI Taxonomy" id="2963365"/>
    <lineage>
        <taxon>Bacteria</taxon>
        <taxon>Bacillati</taxon>
        <taxon>Bacillota</taxon>
        <taxon>Erysipelotrichia</taxon>
        <taxon>Erysipelotrichales</taxon>
        <taxon>Turicibacteraceae</taxon>
        <taxon>Turicibacter</taxon>
    </lineage>
</organism>
<dbReference type="EMBL" id="AP028127">
    <property type="protein sequence ID" value="BEH91008.1"/>
    <property type="molecule type" value="Genomic_DNA"/>
</dbReference>
<keyword evidence="2" id="KW-1185">Reference proteome</keyword>
<evidence type="ECO:0000313" key="2">
    <source>
        <dbReference type="Proteomes" id="UP001432099"/>
    </source>
</evidence>
<proteinExistence type="predicted"/>
<reference evidence="1" key="1">
    <citation type="journal article" date="2024" name="Int. J. Syst. Evol. Microbiol.">
        <title>Turicibacter faecis sp. nov., isolated from faeces of heart failure mouse model.</title>
        <authorList>
            <person name="Imamura Y."/>
            <person name="Motooka D."/>
            <person name="Nakajima Y."/>
            <person name="Ito S."/>
            <person name="Kitakaze M."/>
            <person name="Iida T."/>
            <person name="Nakamura S."/>
        </authorList>
    </citation>
    <scope>NUCLEOTIDE SEQUENCE</scope>
    <source>
        <strain evidence="1">TC023</strain>
    </source>
</reference>
<accession>A0ABN6ZJB1</accession>
<sequence>MTPAKELLGRAIEEIKENYLDYQFITHRDVTWVLQKTMRELIKKEGYPLEVYHNYPLGRERQSLKDYELVIVAQGINYRHVLSKEASVELVVRLLFEPSRHREDICEYALPYVLSPMLVDERKELQSLKENRLTRETQLLLIDEGSRHDSAFFEPGTIRKWGDYGDHGLDVSVIELD</sequence>